<keyword evidence="1" id="KW-0812">Transmembrane</keyword>
<comment type="caution">
    <text evidence="2">The sequence shown here is derived from an EMBL/GenBank/DDBJ whole genome shotgun (WGS) entry which is preliminary data.</text>
</comment>
<dbReference type="EMBL" id="LAVV01008147">
    <property type="protein sequence ID" value="KNZ53630.1"/>
    <property type="molecule type" value="Genomic_DNA"/>
</dbReference>
<keyword evidence="1" id="KW-1133">Transmembrane helix</keyword>
<sequence>MSSAAATAETCSHPLAYISSTTLTVSIVFVYANTAYATATTAVTIICVHHKSAHSRNLTLLSVLNNVFFFFLPQKNWDALKNNEAATGLSIGRFFVNESIGFFLSDIQVVKFVNQCRVCVLQTCLSLFFCFAEGIMHLYRATCQLTFFSRMRATLKSLFPGTQEHIKKDIQNNLYIHQGFCHGTLMKVLSLKFFHILRVNTSFYFYFFCFSYQLFKSNYSLFISPRHKQIRTTGSLPSFSAPPCASLVPLQFNTPKAQHRVDPVVCWFTMKKLMSIFQSLIFGELGPKFRIAKWRNEFDYVKHVVILYGCMLWRQSDICGQRGLLSAWGRVEAGVAHLLRRKKRELAFMGYLVGLSSSSVCVCGRVFQRSTRHQLTQTKVLFFQLSHWTNTMNFTIRLVESQASELNQVIETYEKVCFATKSLFFERVLLVCLSFCDWGCLE</sequence>
<dbReference type="Proteomes" id="UP000037035">
    <property type="component" value="Unassembled WGS sequence"/>
</dbReference>
<protein>
    <submittedName>
        <fullName evidence="2">Uncharacterized protein</fullName>
    </submittedName>
</protein>
<feature type="transmembrane region" description="Helical" evidence="1">
    <location>
        <begin position="203"/>
        <end position="222"/>
    </location>
</feature>
<keyword evidence="1" id="KW-0472">Membrane</keyword>
<dbReference type="AlphaFoldDB" id="A0A0L6V0H7"/>
<name>A0A0L6V0H7_9BASI</name>
<accession>A0A0L6V0H7</accession>
<keyword evidence="3" id="KW-1185">Reference proteome</keyword>
<evidence type="ECO:0000313" key="3">
    <source>
        <dbReference type="Proteomes" id="UP000037035"/>
    </source>
</evidence>
<dbReference type="VEuPathDB" id="FungiDB:VP01_3180g1"/>
<proteinExistence type="predicted"/>
<reference evidence="2 3" key="1">
    <citation type="submission" date="2015-08" db="EMBL/GenBank/DDBJ databases">
        <title>Next Generation Sequencing and Analysis of the Genome of Puccinia sorghi L Schw, the Causal Agent of Maize Common Rust.</title>
        <authorList>
            <person name="Rochi L."/>
            <person name="Burguener G."/>
            <person name="Darino M."/>
            <person name="Turjanski A."/>
            <person name="Kreff E."/>
            <person name="Dieguez M.J."/>
            <person name="Sacco F."/>
        </authorList>
    </citation>
    <scope>NUCLEOTIDE SEQUENCE [LARGE SCALE GENOMIC DNA]</scope>
    <source>
        <strain evidence="2 3">RO10H11247</strain>
    </source>
</reference>
<gene>
    <name evidence="2" type="ORF">VP01_3180g1</name>
</gene>
<evidence type="ECO:0000313" key="2">
    <source>
        <dbReference type="EMBL" id="KNZ53630.1"/>
    </source>
</evidence>
<organism evidence="2 3">
    <name type="scientific">Puccinia sorghi</name>
    <dbReference type="NCBI Taxonomy" id="27349"/>
    <lineage>
        <taxon>Eukaryota</taxon>
        <taxon>Fungi</taxon>
        <taxon>Dikarya</taxon>
        <taxon>Basidiomycota</taxon>
        <taxon>Pucciniomycotina</taxon>
        <taxon>Pucciniomycetes</taxon>
        <taxon>Pucciniales</taxon>
        <taxon>Pucciniaceae</taxon>
        <taxon>Puccinia</taxon>
    </lineage>
</organism>
<evidence type="ECO:0000256" key="1">
    <source>
        <dbReference type="SAM" id="Phobius"/>
    </source>
</evidence>